<proteinExistence type="predicted"/>
<feature type="non-terminal residue" evidence="1">
    <location>
        <position position="1"/>
    </location>
</feature>
<dbReference type="Proteomes" id="UP000236291">
    <property type="component" value="Unassembled WGS sequence"/>
</dbReference>
<name>A0A2K3LX54_TRIPR</name>
<organism evidence="1 2">
    <name type="scientific">Trifolium pratense</name>
    <name type="common">Red clover</name>
    <dbReference type="NCBI Taxonomy" id="57577"/>
    <lineage>
        <taxon>Eukaryota</taxon>
        <taxon>Viridiplantae</taxon>
        <taxon>Streptophyta</taxon>
        <taxon>Embryophyta</taxon>
        <taxon>Tracheophyta</taxon>
        <taxon>Spermatophyta</taxon>
        <taxon>Magnoliopsida</taxon>
        <taxon>eudicotyledons</taxon>
        <taxon>Gunneridae</taxon>
        <taxon>Pentapetalae</taxon>
        <taxon>rosids</taxon>
        <taxon>fabids</taxon>
        <taxon>Fabales</taxon>
        <taxon>Fabaceae</taxon>
        <taxon>Papilionoideae</taxon>
        <taxon>50 kb inversion clade</taxon>
        <taxon>NPAAA clade</taxon>
        <taxon>Hologalegina</taxon>
        <taxon>IRL clade</taxon>
        <taxon>Trifolieae</taxon>
        <taxon>Trifolium</taxon>
    </lineage>
</organism>
<dbReference type="EMBL" id="ASHM01043404">
    <property type="protein sequence ID" value="PNX83118.1"/>
    <property type="molecule type" value="Genomic_DNA"/>
</dbReference>
<accession>A0A2K3LX54</accession>
<dbReference type="AlphaFoldDB" id="A0A2K3LX54"/>
<sequence>YLKDMQMDSHVIQDKLVDYILTEDNQKVDTVVEDSNLLEVDMQLVVDNSLLEEDRNRIHLLDSHLKTDFCH</sequence>
<reference evidence="1 2" key="1">
    <citation type="journal article" date="2014" name="Am. J. Bot.">
        <title>Genome assembly and annotation for red clover (Trifolium pratense; Fabaceae).</title>
        <authorList>
            <person name="Istvanek J."/>
            <person name="Jaros M."/>
            <person name="Krenek A."/>
            <person name="Repkova J."/>
        </authorList>
    </citation>
    <scope>NUCLEOTIDE SEQUENCE [LARGE SCALE GENOMIC DNA]</scope>
    <source>
        <strain evidence="2">cv. Tatra</strain>
        <tissue evidence="1">Young leaves</tissue>
    </source>
</reference>
<reference evidence="1 2" key="2">
    <citation type="journal article" date="2017" name="Front. Plant Sci.">
        <title>Gene Classification and Mining of Molecular Markers Useful in Red Clover (Trifolium pratense) Breeding.</title>
        <authorList>
            <person name="Istvanek J."/>
            <person name="Dluhosova J."/>
            <person name="Dluhos P."/>
            <person name="Patkova L."/>
            <person name="Nedelnik J."/>
            <person name="Repkova J."/>
        </authorList>
    </citation>
    <scope>NUCLEOTIDE SEQUENCE [LARGE SCALE GENOMIC DNA]</scope>
    <source>
        <strain evidence="2">cv. Tatra</strain>
        <tissue evidence="1">Young leaves</tissue>
    </source>
</reference>
<evidence type="ECO:0000313" key="2">
    <source>
        <dbReference type="Proteomes" id="UP000236291"/>
    </source>
</evidence>
<comment type="caution">
    <text evidence="1">The sequence shown here is derived from an EMBL/GenBank/DDBJ whole genome shotgun (WGS) entry which is preliminary data.</text>
</comment>
<protein>
    <submittedName>
        <fullName evidence="1">Uncharacterized protein</fullName>
    </submittedName>
</protein>
<evidence type="ECO:0000313" key="1">
    <source>
        <dbReference type="EMBL" id="PNX83118.1"/>
    </source>
</evidence>
<gene>
    <name evidence="1" type="ORF">L195_g039156</name>
</gene>